<keyword evidence="4 5" id="KW-0472">Membrane</keyword>
<dbReference type="PANTHER" id="PTHR13439">
    <property type="entry name" value="CT120 PROTEIN"/>
    <property type="match status" value="1"/>
</dbReference>
<evidence type="ECO:0000256" key="2">
    <source>
        <dbReference type="ARBA" id="ARBA00022692"/>
    </source>
</evidence>
<dbReference type="GO" id="GO:0005886">
    <property type="term" value="C:plasma membrane"/>
    <property type="evidence" value="ECO:0007669"/>
    <property type="project" value="TreeGrafter"/>
</dbReference>
<gene>
    <name evidence="8" type="ORF">H257_15935</name>
</gene>
<dbReference type="GO" id="GO:0007009">
    <property type="term" value="P:plasma membrane organization"/>
    <property type="evidence" value="ECO:0007669"/>
    <property type="project" value="TreeGrafter"/>
</dbReference>
<dbReference type="GeneID" id="20817931"/>
<dbReference type="OrthoDB" id="10266980at2759"/>
<evidence type="ECO:0000256" key="1">
    <source>
        <dbReference type="ARBA" id="ARBA00004141"/>
    </source>
</evidence>
<accession>W4FKF4</accession>
<evidence type="ECO:0000256" key="3">
    <source>
        <dbReference type="ARBA" id="ARBA00022989"/>
    </source>
</evidence>
<dbReference type="AlphaFoldDB" id="W4FKF4"/>
<feature type="transmembrane region" description="Helical" evidence="6">
    <location>
        <begin position="227"/>
        <end position="249"/>
    </location>
</feature>
<reference evidence="8" key="1">
    <citation type="submission" date="2013-12" db="EMBL/GenBank/DDBJ databases">
        <title>The Genome Sequence of Aphanomyces astaci APO3.</title>
        <authorList>
            <consortium name="The Broad Institute Genomics Platform"/>
            <person name="Russ C."/>
            <person name="Tyler B."/>
            <person name="van West P."/>
            <person name="Dieguez-Uribeondo J."/>
            <person name="Young S.K."/>
            <person name="Zeng Q."/>
            <person name="Gargeya S."/>
            <person name="Fitzgerald M."/>
            <person name="Abouelleil A."/>
            <person name="Alvarado L."/>
            <person name="Chapman S.B."/>
            <person name="Gainer-Dewar J."/>
            <person name="Goldberg J."/>
            <person name="Griggs A."/>
            <person name="Gujja S."/>
            <person name="Hansen M."/>
            <person name="Howarth C."/>
            <person name="Imamovic A."/>
            <person name="Ireland A."/>
            <person name="Larimer J."/>
            <person name="McCowan C."/>
            <person name="Murphy C."/>
            <person name="Pearson M."/>
            <person name="Poon T.W."/>
            <person name="Priest M."/>
            <person name="Roberts A."/>
            <person name="Saif S."/>
            <person name="Shea T."/>
            <person name="Sykes S."/>
            <person name="Wortman J."/>
            <person name="Nusbaum C."/>
            <person name="Birren B."/>
        </authorList>
    </citation>
    <scope>NUCLEOTIDE SEQUENCE [LARGE SCALE GENOMIC DNA]</scope>
    <source>
        <strain evidence="8">APO3</strain>
    </source>
</reference>
<proteinExistence type="predicted"/>
<evidence type="ECO:0000256" key="5">
    <source>
        <dbReference type="PROSITE-ProRule" id="PRU00205"/>
    </source>
</evidence>
<dbReference type="Pfam" id="PF03798">
    <property type="entry name" value="TRAM_LAG1_CLN8"/>
    <property type="match status" value="1"/>
</dbReference>
<keyword evidence="2 5" id="KW-0812">Transmembrane</keyword>
<dbReference type="PANTHER" id="PTHR13439:SF4">
    <property type="entry name" value="TLC DOMAIN-CONTAINING PROTEIN"/>
    <property type="match status" value="1"/>
</dbReference>
<feature type="transmembrane region" description="Helical" evidence="6">
    <location>
        <begin position="193"/>
        <end position="215"/>
    </location>
</feature>
<dbReference type="InterPro" id="IPR006634">
    <property type="entry name" value="TLC-dom"/>
</dbReference>
<sequence>MARTAVLLGSASCGLCAGLVYLNKQLAWIGIFGLLFFVVRTCVVPALSTRYVAWYRSTNDGDAKLLWCNTAVSLVHSGLSAALSITVLAIDPIQDWVHSCSPLAVICLSVSTGYFIYDFYDMVVGALYVRAHGILVHHIMVTTCYVMALHCKVAVPYLVVMLLLEINSIWLHSRKLMSMVGFTLANRVYAMTWHALWLSFYTTRVLLPFAVHVGVTLDRHRFPHVSQFAVAFGGTGVLHVLNYLVYVGCSKAYNKERHLKHK</sequence>
<feature type="transmembrane region" description="Helical" evidence="6">
    <location>
        <begin position="96"/>
        <end position="117"/>
    </location>
</feature>
<evidence type="ECO:0000256" key="4">
    <source>
        <dbReference type="ARBA" id="ARBA00023136"/>
    </source>
</evidence>
<feature type="transmembrane region" description="Helical" evidence="6">
    <location>
        <begin position="65"/>
        <end position="90"/>
    </location>
</feature>
<dbReference type="VEuPathDB" id="FungiDB:H257_15935"/>
<feature type="transmembrane region" description="Helical" evidence="6">
    <location>
        <begin position="129"/>
        <end position="148"/>
    </location>
</feature>
<name>W4FKF4_APHAT</name>
<protein>
    <recommendedName>
        <fullName evidence="7">TLC domain-containing protein</fullName>
    </recommendedName>
</protein>
<dbReference type="RefSeq" id="XP_009842524.1">
    <property type="nucleotide sequence ID" value="XM_009844222.1"/>
</dbReference>
<feature type="transmembrane region" description="Helical" evidence="6">
    <location>
        <begin position="154"/>
        <end position="172"/>
    </location>
</feature>
<dbReference type="PROSITE" id="PS50922">
    <property type="entry name" value="TLC"/>
    <property type="match status" value="1"/>
</dbReference>
<dbReference type="GO" id="GO:0071709">
    <property type="term" value="P:membrane assembly"/>
    <property type="evidence" value="ECO:0007669"/>
    <property type="project" value="TreeGrafter"/>
</dbReference>
<evidence type="ECO:0000256" key="6">
    <source>
        <dbReference type="SAM" id="Phobius"/>
    </source>
</evidence>
<comment type="subcellular location">
    <subcellularLocation>
        <location evidence="1">Membrane</location>
        <topology evidence="1">Multi-pass membrane protein</topology>
    </subcellularLocation>
</comment>
<dbReference type="EMBL" id="KI913190">
    <property type="protein sequence ID" value="ETV67960.1"/>
    <property type="molecule type" value="Genomic_DNA"/>
</dbReference>
<feature type="domain" description="TLC" evidence="7">
    <location>
        <begin position="62"/>
        <end position="258"/>
    </location>
</feature>
<dbReference type="GO" id="GO:0055091">
    <property type="term" value="P:phospholipid homeostasis"/>
    <property type="evidence" value="ECO:0007669"/>
    <property type="project" value="TreeGrafter"/>
</dbReference>
<evidence type="ECO:0000259" key="7">
    <source>
        <dbReference type="PROSITE" id="PS50922"/>
    </source>
</evidence>
<dbReference type="GO" id="GO:0097035">
    <property type="term" value="P:regulation of membrane lipid distribution"/>
    <property type="evidence" value="ECO:0007669"/>
    <property type="project" value="TreeGrafter"/>
</dbReference>
<evidence type="ECO:0000313" key="8">
    <source>
        <dbReference type="EMBL" id="ETV67960.1"/>
    </source>
</evidence>
<feature type="transmembrane region" description="Helical" evidence="6">
    <location>
        <begin position="26"/>
        <end position="53"/>
    </location>
</feature>
<keyword evidence="3 6" id="KW-1133">Transmembrane helix</keyword>
<dbReference type="SMART" id="SM00724">
    <property type="entry name" value="TLC"/>
    <property type="match status" value="1"/>
</dbReference>
<organism evidence="8">
    <name type="scientific">Aphanomyces astaci</name>
    <name type="common">Crayfish plague agent</name>
    <dbReference type="NCBI Taxonomy" id="112090"/>
    <lineage>
        <taxon>Eukaryota</taxon>
        <taxon>Sar</taxon>
        <taxon>Stramenopiles</taxon>
        <taxon>Oomycota</taxon>
        <taxon>Saprolegniomycetes</taxon>
        <taxon>Saprolegniales</taxon>
        <taxon>Verrucalvaceae</taxon>
        <taxon>Aphanomyces</taxon>
    </lineage>
</organism>
<dbReference type="InterPro" id="IPR050846">
    <property type="entry name" value="TLCD"/>
</dbReference>